<dbReference type="EMBL" id="VORX01000005">
    <property type="protein sequence ID" value="TXE07420.1"/>
    <property type="molecule type" value="Genomic_DNA"/>
</dbReference>
<evidence type="ECO:0000259" key="1">
    <source>
        <dbReference type="Pfam" id="PF23019"/>
    </source>
</evidence>
<reference evidence="2 3" key="1">
    <citation type="submission" date="2019-08" db="EMBL/GenBank/DDBJ databases">
        <title>Genome sequence of Gelidibacter salicanalis IC162T.</title>
        <authorList>
            <person name="Bowman J.P."/>
        </authorList>
    </citation>
    <scope>NUCLEOTIDE SEQUENCE [LARGE SCALE GENOMIC DNA]</scope>
    <source>
        <strain evidence="2 3">IC162</strain>
    </source>
</reference>
<name>A0A5C7AFA2_9FLAO</name>
<dbReference type="Pfam" id="PF23019">
    <property type="entry name" value="DUF7033"/>
    <property type="match status" value="1"/>
</dbReference>
<dbReference type="RefSeq" id="WP_146893493.1">
    <property type="nucleotide sequence ID" value="NZ_VORX01000005.1"/>
</dbReference>
<dbReference type="Proteomes" id="UP000321734">
    <property type="component" value="Unassembled WGS sequence"/>
</dbReference>
<gene>
    <name evidence="2" type="ORF">ES711_11680</name>
</gene>
<feature type="domain" description="DUF7033" evidence="1">
    <location>
        <begin position="95"/>
        <end position="182"/>
    </location>
</feature>
<sequence length="433" mass="50860">MLLVYTPKITPRLTYAFKHISLRILNVPVSFTTTVEEFIAHDSMKISYAKQPLSSELFVRSHELLFEQGISDLDINVQDWGNTKCFFSTSDKSSLPFDIFAATFYLLSRYEEYLPHVKDDYGRFLATESLAFNKGFLHQPVVDIWAYKFKDMLQAQFPDFDFPERTYNIQPIIDVPVAYYFKDKGLLRTLGGTVSDIASLKFKQLYQRYQSLMGFKRDPYDTFKWIVTKQKKTKVKFIVFFLIGEYSTFDKNININKKRFVSLIKYVGDYCKIGLKVSFLALDDFAMLKKEKLKMESTTNNPLEASRHSFSKLNLPETYRNLIELEIKQDFTMGYINHMGFRAGTCTPFQFYDLDYEVQTPLQINPFHCVDYALLKRQSYLDKKEDLLRLMDTVKSVNGTFTPVFHNYAFSNLDRWKGFRDLFRIVLESVDEK</sequence>
<evidence type="ECO:0000313" key="2">
    <source>
        <dbReference type="EMBL" id="TXE07420.1"/>
    </source>
</evidence>
<evidence type="ECO:0000313" key="3">
    <source>
        <dbReference type="Proteomes" id="UP000321734"/>
    </source>
</evidence>
<comment type="caution">
    <text evidence="2">The sequence shown here is derived from an EMBL/GenBank/DDBJ whole genome shotgun (WGS) entry which is preliminary data.</text>
</comment>
<dbReference type="OrthoDB" id="5573484at2"/>
<accession>A0A5C7AFA2</accession>
<dbReference type="InterPro" id="IPR054297">
    <property type="entry name" value="DUF7033"/>
</dbReference>
<protein>
    <recommendedName>
        <fullName evidence="1">DUF7033 domain-containing protein</fullName>
    </recommendedName>
</protein>
<dbReference type="AlphaFoldDB" id="A0A5C7AFA2"/>
<keyword evidence="3" id="KW-1185">Reference proteome</keyword>
<organism evidence="2 3">
    <name type="scientific">Gelidibacter salicanalis</name>
    <dbReference type="NCBI Taxonomy" id="291193"/>
    <lineage>
        <taxon>Bacteria</taxon>
        <taxon>Pseudomonadati</taxon>
        <taxon>Bacteroidota</taxon>
        <taxon>Flavobacteriia</taxon>
        <taxon>Flavobacteriales</taxon>
        <taxon>Flavobacteriaceae</taxon>
        <taxon>Gelidibacter</taxon>
    </lineage>
</organism>
<dbReference type="CDD" id="cd10931">
    <property type="entry name" value="CE4_u7"/>
    <property type="match status" value="1"/>
</dbReference>
<proteinExistence type="predicted"/>